<name>A0AAE3EDU7_9FIRM</name>
<organism evidence="1 2">
    <name type="scientific">Hominifimenecus microfluidus</name>
    <dbReference type="NCBI Taxonomy" id="2885348"/>
    <lineage>
        <taxon>Bacteria</taxon>
        <taxon>Bacillati</taxon>
        <taxon>Bacillota</taxon>
        <taxon>Clostridia</taxon>
        <taxon>Lachnospirales</taxon>
        <taxon>Lachnospiraceae</taxon>
        <taxon>Hominifimenecus</taxon>
    </lineage>
</organism>
<evidence type="ECO:0000313" key="2">
    <source>
        <dbReference type="Proteomes" id="UP001198182"/>
    </source>
</evidence>
<dbReference type="RefSeq" id="WP_308454611.1">
    <property type="nucleotide sequence ID" value="NZ_JAJEQR010000054.1"/>
</dbReference>
<accession>A0AAE3EDU7</accession>
<dbReference type="EMBL" id="JAJEQR010000054">
    <property type="protein sequence ID" value="MCC2232175.1"/>
    <property type="molecule type" value="Genomic_DNA"/>
</dbReference>
<keyword evidence="2" id="KW-1185">Reference proteome</keyword>
<sequence>MYQDEEFDIQDLQNALCALSVSEFTEETPDGQEEVSMTVHLDNAEFPTFTVTLYRYDGINCIAVVDGTPVAFVSRSQTVNLIEAVNELTLGQ</sequence>
<protein>
    <submittedName>
        <fullName evidence="1">Uncharacterized protein</fullName>
    </submittedName>
</protein>
<dbReference type="Proteomes" id="UP001198182">
    <property type="component" value="Unassembled WGS sequence"/>
</dbReference>
<proteinExistence type="predicted"/>
<evidence type="ECO:0000313" key="1">
    <source>
        <dbReference type="EMBL" id="MCC2232175.1"/>
    </source>
</evidence>
<gene>
    <name evidence="1" type="ORF">LKD81_14425</name>
</gene>
<reference evidence="1" key="1">
    <citation type="submission" date="2021-10" db="EMBL/GenBank/DDBJ databases">
        <title>Anaerobic single-cell dispensing facilitates the cultivation of human gut bacteria.</title>
        <authorList>
            <person name="Afrizal A."/>
        </authorList>
    </citation>
    <scope>NUCLEOTIDE SEQUENCE</scope>
    <source>
        <strain evidence="1">CLA-AA-H215</strain>
    </source>
</reference>
<comment type="caution">
    <text evidence="1">The sequence shown here is derived from an EMBL/GenBank/DDBJ whole genome shotgun (WGS) entry which is preliminary data.</text>
</comment>
<dbReference type="AlphaFoldDB" id="A0AAE3EDU7"/>